<dbReference type="Gene3D" id="1.20.140.10">
    <property type="entry name" value="Butyryl-CoA Dehydrogenase, subunit A, domain 3"/>
    <property type="match status" value="1"/>
</dbReference>
<dbReference type="EMBL" id="FNOK01000026">
    <property type="protein sequence ID" value="SDY41544.1"/>
    <property type="molecule type" value="Genomic_DNA"/>
</dbReference>
<evidence type="ECO:0000256" key="5">
    <source>
        <dbReference type="RuleBase" id="RU362125"/>
    </source>
</evidence>
<dbReference type="GO" id="GO:0005886">
    <property type="term" value="C:plasma membrane"/>
    <property type="evidence" value="ECO:0007669"/>
    <property type="project" value="TreeGrafter"/>
</dbReference>
<feature type="domain" description="Acyl-CoA dehydrogenase/oxidase C-terminal" evidence="6">
    <location>
        <begin position="111"/>
        <end position="262"/>
    </location>
</feature>
<accession>A0A1H3JQI6</accession>
<name>A0A1H3JQI6_9PSEU</name>
<evidence type="ECO:0000259" key="6">
    <source>
        <dbReference type="Pfam" id="PF00441"/>
    </source>
</evidence>
<dbReference type="AlphaFoldDB" id="A0A1H3JQI6"/>
<dbReference type="InterPro" id="IPR009075">
    <property type="entry name" value="AcylCo_DH/oxidase_C"/>
</dbReference>
<dbReference type="InterPro" id="IPR006091">
    <property type="entry name" value="Acyl-CoA_Oxase/DH_mid-dom"/>
</dbReference>
<dbReference type="OrthoDB" id="4759677at2"/>
<dbReference type="InterPro" id="IPR036250">
    <property type="entry name" value="AcylCo_DH-like_C"/>
</dbReference>
<dbReference type="SUPFAM" id="SSF56645">
    <property type="entry name" value="Acyl-CoA dehydrogenase NM domain-like"/>
    <property type="match status" value="1"/>
</dbReference>
<evidence type="ECO:0000256" key="4">
    <source>
        <dbReference type="ARBA" id="ARBA00023002"/>
    </source>
</evidence>
<keyword evidence="2 5" id="KW-0285">Flavoprotein</keyword>
<evidence type="ECO:0000313" key="8">
    <source>
        <dbReference type="EMBL" id="SDY41544.1"/>
    </source>
</evidence>
<keyword evidence="4 5" id="KW-0560">Oxidoreductase</keyword>
<evidence type="ECO:0000313" key="9">
    <source>
        <dbReference type="Proteomes" id="UP000199529"/>
    </source>
</evidence>
<dbReference type="STRING" id="418495.SAMN05216215_102657"/>
<evidence type="ECO:0000259" key="7">
    <source>
        <dbReference type="Pfam" id="PF02770"/>
    </source>
</evidence>
<dbReference type="InterPro" id="IPR009100">
    <property type="entry name" value="AcylCoA_DH/oxidase_NM_dom_sf"/>
</dbReference>
<sequence length="266" mass="29152">MRVHCQGFSEPGAGSDLASLRTTGVVDGDELVVHGHKIWTSGATEANTMFLLCRTDPDAERHRGLTYVLVPMSGNGIEVRPIRQMAGGHGYGEEFIDGARAPLSNVIGGLGDGWRVAMTTLGAERAGEITTQYPGYRAEFDRLVARLRDLGRLADPLVRDELARLLIRVELMRFTGRRVADELRAGNPARELLAIDKVNWSELHCDLGAAVMSLQGLGGLVRPDGDGYPVDEFRRAFLESRGRRIARGTNQIQRNIIAERVLGLPK</sequence>
<gene>
    <name evidence="8" type="ORF">SAMN05216215_102657</name>
</gene>
<comment type="cofactor">
    <cofactor evidence="5">
        <name>FAD</name>
        <dbReference type="ChEBI" id="CHEBI:57692"/>
    </cofactor>
</comment>
<feature type="domain" description="Acyl-CoA oxidase/dehydrogenase middle" evidence="7">
    <location>
        <begin position="5"/>
        <end position="90"/>
    </location>
</feature>
<organism evidence="8 9">
    <name type="scientific">Saccharopolyspora shandongensis</name>
    <dbReference type="NCBI Taxonomy" id="418495"/>
    <lineage>
        <taxon>Bacteria</taxon>
        <taxon>Bacillati</taxon>
        <taxon>Actinomycetota</taxon>
        <taxon>Actinomycetes</taxon>
        <taxon>Pseudonocardiales</taxon>
        <taxon>Pseudonocardiaceae</taxon>
        <taxon>Saccharopolyspora</taxon>
    </lineage>
</organism>
<evidence type="ECO:0000256" key="3">
    <source>
        <dbReference type="ARBA" id="ARBA00022827"/>
    </source>
</evidence>
<evidence type="ECO:0000256" key="1">
    <source>
        <dbReference type="ARBA" id="ARBA00009347"/>
    </source>
</evidence>
<dbReference type="GO" id="GO:0016627">
    <property type="term" value="F:oxidoreductase activity, acting on the CH-CH group of donors"/>
    <property type="evidence" value="ECO:0007669"/>
    <property type="project" value="InterPro"/>
</dbReference>
<dbReference type="InterPro" id="IPR046373">
    <property type="entry name" value="Acyl-CoA_Oxase/DH_mid-dom_sf"/>
</dbReference>
<dbReference type="SUPFAM" id="SSF47203">
    <property type="entry name" value="Acyl-CoA dehydrogenase C-terminal domain-like"/>
    <property type="match status" value="1"/>
</dbReference>
<dbReference type="Pfam" id="PF00441">
    <property type="entry name" value="Acyl-CoA_dh_1"/>
    <property type="match status" value="1"/>
</dbReference>
<dbReference type="Gene3D" id="2.40.110.10">
    <property type="entry name" value="Butyryl-CoA Dehydrogenase, subunit A, domain 2"/>
    <property type="match status" value="1"/>
</dbReference>
<protein>
    <submittedName>
        <fullName evidence="8">Acyl-CoA dehydrogenase, middle domain</fullName>
    </submittedName>
</protein>
<keyword evidence="9" id="KW-1185">Reference proteome</keyword>
<dbReference type="PANTHER" id="PTHR43292:SF3">
    <property type="entry name" value="ACYL-COA DEHYDROGENASE FADE29"/>
    <property type="match status" value="1"/>
</dbReference>
<keyword evidence="3 5" id="KW-0274">FAD</keyword>
<reference evidence="9" key="1">
    <citation type="submission" date="2016-10" db="EMBL/GenBank/DDBJ databases">
        <authorList>
            <person name="Varghese N."/>
            <person name="Submissions S."/>
        </authorList>
    </citation>
    <scope>NUCLEOTIDE SEQUENCE [LARGE SCALE GENOMIC DNA]</scope>
    <source>
        <strain evidence="9">CGMCC 4.3530</strain>
    </source>
</reference>
<dbReference type="Pfam" id="PF02770">
    <property type="entry name" value="Acyl-CoA_dh_M"/>
    <property type="match status" value="1"/>
</dbReference>
<dbReference type="InterPro" id="IPR052161">
    <property type="entry name" value="Mycobact_Acyl-CoA_DH"/>
</dbReference>
<evidence type="ECO:0000256" key="2">
    <source>
        <dbReference type="ARBA" id="ARBA00022630"/>
    </source>
</evidence>
<dbReference type="Proteomes" id="UP000199529">
    <property type="component" value="Unassembled WGS sequence"/>
</dbReference>
<proteinExistence type="inferred from homology"/>
<dbReference type="PANTHER" id="PTHR43292">
    <property type="entry name" value="ACYL-COA DEHYDROGENASE"/>
    <property type="match status" value="1"/>
</dbReference>
<comment type="similarity">
    <text evidence="1 5">Belongs to the acyl-CoA dehydrogenase family.</text>
</comment>